<dbReference type="Proteomes" id="UP001218218">
    <property type="component" value="Unassembled WGS sequence"/>
</dbReference>
<organism evidence="1 2">
    <name type="scientific">Mycena albidolilacea</name>
    <dbReference type="NCBI Taxonomy" id="1033008"/>
    <lineage>
        <taxon>Eukaryota</taxon>
        <taxon>Fungi</taxon>
        <taxon>Dikarya</taxon>
        <taxon>Basidiomycota</taxon>
        <taxon>Agaricomycotina</taxon>
        <taxon>Agaricomycetes</taxon>
        <taxon>Agaricomycetidae</taxon>
        <taxon>Agaricales</taxon>
        <taxon>Marasmiineae</taxon>
        <taxon>Mycenaceae</taxon>
        <taxon>Mycena</taxon>
    </lineage>
</organism>
<name>A0AAD6ZA11_9AGAR</name>
<accession>A0AAD6ZA11</accession>
<evidence type="ECO:0000313" key="2">
    <source>
        <dbReference type="Proteomes" id="UP001218218"/>
    </source>
</evidence>
<evidence type="ECO:0000313" key="1">
    <source>
        <dbReference type="EMBL" id="KAJ7312790.1"/>
    </source>
</evidence>
<sequence>MTKAYLKTTSPDFIGHFENQRWGLMKVTENLSISETEIQLVKNQKKKKDVSYLLSGSIHGRTVKPVSKVNIASQSQRCARFKLNFQFDLSCAKSRAKTQCTLDLQTPHSSAAQSHTRMSCSSAMTHPLRDDLAKIKLGHTHPGQIRSLANIQMPAQQESESTLSTNLNVLRNCMACGKYMKPEYLADIYLGVECKRIAEIWGAPSNHTINSLQMISRKNSKMRGHIPASQHMNGWWH</sequence>
<proteinExistence type="predicted"/>
<reference evidence="1" key="1">
    <citation type="submission" date="2023-03" db="EMBL/GenBank/DDBJ databases">
        <title>Massive genome expansion in bonnet fungi (Mycena s.s.) driven by repeated elements and novel gene families across ecological guilds.</title>
        <authorList>
            <consortium name="Lawrence Berkeley National Laboratory"/>
            <person name="Harder C.B."/>
            <person name="Miyauchi S."/>
            <person name="Viragh M."/>
            <person name="Kuo A."/>
            <person name="Thoen E."/>
            <person name="Andreopoulos B."/>
            <person name="Lu D."/>
            <person name="Skrede I."/>
            <person name="Drula E."/>
            <person name="Henrissat B."/>
            <person name="Morin E."/>
            <person name="Kohler A."/>
            <person name="Barry K."/>
            <person name="LaButti K."/>
            <person name="Morin E."/>
            <person name="Salamov A."/>
            <person name="Lipzen A."/>
            <person name="Mereny Z."/>
            <person name="Hegedus B."/>
            <person name="Baldrian P."/>
            <person name="Stursova M."/>
            <person name="Weitz H."/>
            <person name="Taylor A."/>
            <person name="Grigoriev I.V."/>
            <person name="Nagy L.G."/>
            <person name="Martin F."/>
            <person name="Kauserud H."/>
        </authorList>
    </citation>
    <scope>NUCLEOTIDE SEQUENCE</scope>
    <source>
        <strain evidence="1">CBHHK002</strain>
    </source>
</reference>
<gene>
    <name evidence="1" type="ORF">DFH08DRAFT_821954</name>
</gene>
<protein>
    <submittedName>
        <fullName evidence="1">Uncharacterized protein</fullName>
    </submittedName>
</protein>
<dbReference type="AlphaFoldDB" id="A0AAD6ZA11"/>
<comment type="caution">
    <text evidence="1">The sequence shown here is derived from an EMBL/GenBank/DDBJ whole genome shotgun (WGS) entry which is preliminary data.</text>
</comment>
<dbReference type="EMBL" id="JARIHO010000070">
    <property type="protein sequence ID" value="KAJ7312790.1"/>
    <property type="molecule type" value="Genomic_DNA"/>
</dbReference>
<keyword evidence="2" id="KW-1185">Reference proteome</keyword>